<dbReference type="RefSeq" id="WP_263267259.1">
    <property type="nucleotide sequence ID" value="NZ_CP081201.1"/>
</dbReference>
<evidence type="ECO:0000313" key="2">
    <source>
        <dbReference type="Proteomes" id="UP001063228"/>
    </source>
</evidence>
<gene>
    <name evidence="1" type="ORF">K3169_17385</name>
</gene>
<proteinExistence type="predicted"/>
<dbReference type="Proteomes" id="UP001063228">
    <property type="component" value="Chromosome"/>
</dbReference>
<dbReference type="EMBL" id="CP081201">
    <property type="protein sequence ID" value="UXZ94144.1"/>
    <property type="molecule type" value="Genomic_DNA"/>
</dbReference>
<keyword evidence="2" id="KW-1185">Reference proteome</keyword>
<organism evidence="1 2">
    <name type="scientific">Pseudomonas phytophila</name>
    <dbReference type="NCBI Taxonomy" id="2867264"/>
    <lineage>
        <taxon>Bacteria</taxon>
        <taxon>Pseudomonadati</taxon>
        <taxon>Pseudomonadota</taxon>
        <taxon>Gammaproteobacteria</taxon>
        <taxon>Pseudomonadales</taxon>
        <taxon>Pseudomonadaceae</taxon>
        <taxon>Pseudomonas</taxon>
    </lineage>
</organism>
<sequence>MNSVIKQFYILCELAMAAFDEDIEGSYEMSLLNVLEFVKKNPENKADFIDKFKLILTSRNTPFEAVAFCMRELQWSEIKDFVILKMNPSDDPRSEALRSALTAYDEFWPDADLYSYYSGS</sequence>
<accession>A0ABY6F8E0</accession>
<name>A0ABY6F8E0_9PSED</name>
<evidence type="ECO:0000313" key="1">
    <source>
        <dbReference type="EMBL" id="UXZ94144.1"/>
    </source>
</evidence>
<reference evidence="1" key="1">
    <citation type="submission" date="2021-08" db="EMBL/GenBank/DDBJ databases">
        <title>Complete genome sequence of Pseudomonas phytophila.</title>
        <authorList>
            <person name="Weir B.S."/>
            <person name="Templeton M.D."/>
            <person name="Arshed S."/>
            <person name="Andersen M.T."/>
            <person name="Jayaraman J."/>
        </authorList>
    </citation>
    <scope>NUCLEOTIDE SEQUENCE</scope>
    <source>
        <strain evidence="1">ICMP 23753</strain>
    </source>
</reference>
<protein>
    <submittedName>
        <fullName evidence="1">Uncharacterized protein</fullName>
    </submittedName>
</protein>